<organism evidence="1 2">
    <name type="scientific">Lacticaseibacillus baoqingensis</name>
    <dbReference type="NCBI Taxonomy" id="2486013"/>
    <lineage>
        <taxon>Bacteria</taxon>
        <taxon>Bacillati</taxon>
        <taxon>Bacillota</taxon>
        <taxon>Bacilli</taxon>
        <taxon>Lactobacillales</taxon>
        <taxon>Lactobacillaceae</taxon>
        <taxon>Lacticaseibacillus</taxon>
    </lineage>
</organism>
<dbReference type="SUPFAM" id="SSF159121">
    <property type="entry name" value="BC4932-like"/>
    <property type="match status" value="1"/>
</dbReference>
<evidence type="ECO:0000313" key="1">
    <source>
        <dbReference type="EMBL" id="MFD1486046.1"/>
    </source>
</evidence>
<protein>
    <submittedName>
        <fullName evidence="1">DUF1093 domain-containing protein</fullName>
    </submittedName>
</protein>
<accession>A0ABW4EAA3</accession>
<dbReference type="EMBL" id="JBHTON010000052">
    <property type="protein sequence ID" value="MFD1486046.1"/>
    <property type="molecule type" value="Genomic_DNA"/>
</dbReference>
<dbReference type="InterPro" id="IPR036166">
    <property type="entry name" value="YxeA-like_sf"/>
</dbReference>
<comment type="caution">
    <text evidence="1">The sequence shown here is derived from an EMBL/GenBank/DDBJ whole genome shotgun (WGS) entry which is preliminary data.</text>
</comment>
<dbReference type="Proteomes" id="UP001597252">
    <property type="component" value="Unassembled WGS sequence"/>
</dbReference>
<dbReference type="RefSeq" id="WP_125754157.1">
    <property type="nucleotide sequence ID" value="NZ_JBHTON010000052.1"/>
</dbReference>
<dbReference type="InterPro" id="IPR006542">
    <property type="entry name" value="DUF1093"/>
</dbReference>
<evidence type="ECO:0000313" key="2">
    <source>
        <dbReference type="Proteomes" id="UP001597252"/>
    </source>
</evidence>
<gene>
    <name evidence="1" type="ORF">ACFQ5J_12510</name>
</gene>
<dbReference type="Gene3D" id="2.40.50.480">
    <property type="match status" value="1"/>
</dbReference>
<dbReference type="Pfam" id="PF06486">
    <property type="entry name" value="DUF1093"/>
    <property type="match status" value="1"/>
</dbReference>
<reference evidence="2" key="1">
    <citation type="journal article" date="2019" name="Int. J. Syst. Evol. Microbiol.">
        <title>The Global Catalogue of Microorganisms (GCM) 10K type strain sequencing project: providing services to taxonomists for standard genome sequencing and annotation.</title>
        <authorList>
            <consortium name="The Broad Institute Genomics Platform"/>
            <consortium name="The Broad Institute Genome Sequencing Center for Infectious Disease"/>
            <person name="Wu L."/>
            <person name="Ma J."/>
        </authorList>
    </citation>
    <scope>NUCLEOTIDE SEQUENCE [LARGE SCALE GENOMIC DNA]</scope>
    <source>
        <strain evidence="2">CCM 8903</strain>
    </source>
</reference>
<proteinExistence type="predicted"/>
<name>A0ABW4EAA3_9LACO</name>
<sequence length="129" mass="14218">MRKAIIGLIVLVIVVFGGYKAYSYWNTTYNGETAYAQVPAAVKHKSKTDSGADYKKNGQQVYYYEYDFTWANAKGETKHVAWEGPESTDPTPLAKGSYVTAKVSAKRVTKGMQTISVNQVPAQALKALQ</sequence>
<keyword evidence="2" id="KW-1185">Reference proteome</keyword>